<reference evidence="2 3" key="1">
    <citation type="submission" date="2020-02" db="EMBL/GenBank/DDBJ databases">
        <title>A chromosome-scale genome assembly of the black bullhead catfish (Ameiurus melas).</title>
        <authorList>
            <person name="Wen M."/>
            <person name="Zham M."/>
            <person name="Cabau C."/>
            <person name="Klopp C."/>
            <person name="Donnadieu C."/>
            <person name="Roques C."/>
            <person name="Bouchez O."/>
            <person name="Lampietro C."/>
            <person name="Jouanno E."/>
            <person name="Herpin A."/>
            <person name="Louis A."/>
            <person name="Berthelot C."/>
            <person name="Parey E."/>
            <person name="Roest-Crollius H."/>
            <person name="Braasch I."/>
            <person name="Postlethwait J."/>
            <person name="Robinson-Rechavi M."/>
            <person name="Echchiki A."/>
            <person name="Begum T."/>
            <person name="Montfort J."/>
            <person name="Schartl M."/>
            <person name="Bobe J."/>
            <person name="Guiguen Y."/>
        </authorList>
    </citation>
    <scope>NUCLEOTIDE SEQUENCE [LARGE SCALE GENOMIC DNA]</scope>
    <source>
        <strain evidence="2">M_S1</strain>
        <tissue evidence="2">Blood</tissue>
    </source>
</reference>
<accession>A0A7J6B3D3</accession>
<organism evidence="2 3">
    <name type="scientific">Ameiurus melas</name>
    <name type="common">Black bullhead</name>
    <name type="synonym">Silurus melas</name>
    <dbReference type="NCBI Taxonomy" id="219545"/>
    <lineage>
        <taxon>Eukaryota</taxon>
        <taxon>Metazoa</taxon>
        <taxon>Chordata</taxon>
        <taxon>Craniata</taxon>
        <taxon>Vertebrata</taxon>
        <taxon>Euteleostomi</taxon>
        <taxon>Actinopterygii</taxon>
        <taxon>Neopterygii</taxon>
        <taxon>Teleostei</taxon>
        <taxon>Ostariophysi</taxon>
        <taxon>Siluriformes</taxon>
        <taxon>Ictaluridae</taxon>
        <taxon>Ameiurus</taxon>
    </lineage>
</organism>
<comment type="caution">
    <text evidence="2">The sequence shown here is derived from an EMBL/GenBank/DDBJ whole genome shotgun (WGS) entry which is preliminary data.</text>
</comment>
<proteinExistence type="predicted"/>
<dbReference type="AlphaFoldDB" id="A0A7J6B3D3"/>
<protein>
    <submittedName>
        <fullName evidence="2">Uncharacterized protein</fullName>
    </submittedName>
</protein>
<name>A0A7J6B3D3_AMEME</name>
<sequence length="80" mass="8979">MRSSVPLSLPPKLNSRSLVLLRDELFKQRRRWRSVNKTPGGQPTSSHHLHQSTELTQNAAMESSLALSFTCYSGCGLRII</sequence>
<dbReference type="Proteomes" id="UP000593565">
    <property type="component" value="Unassembled WGS sequence"/>
</dbReference>
<evidence type="ECO:0000313" key="2">
    <source>
        <dbReference type="EMBL" id="KAF4089530.1"/>
    </source>
</evidence>
<keyword evidence="3" id="KW-1185">Reference proteome</keyword>
<dbReference type="EMBL" id="JAAGNN010000005">
    <property type="protein sequence ID" value="KAF4089530.1"/>
    <property type="molecule type" value="Genomic_DNA"/>
</dbReference>
<feature type="compositionally biased region" description="Polar residues" evidence="1">
    <location>
        <begin position="35"/>
        <end position="55"/>
    </location>
</feature>
<evidence type="ECO:0000313" key="3">
    <source>
        <dbReference type="Proteomes" id="UP000593565"/>
    </source>
</evidence>
<gene>
    <name evidence="2" type="ORF">AMELA_G00068160</name>
</gene>
<evidence type="ECO:0000256" key="1">
    <source>
        <dbReference type="SAM" id="MobiDB-lite"/>
    </source>
</evidence>
<feature type="region of interest" description="Disordered" evidence="1">
    <location>
        <begin position="31"/>
        <end position="55"/>
    </location>
</feature>